<keyword evidence="1" id="KW-0812">Transmembrane</keyword>
<dbReference type="AlphaFoldDB" id="G8ZH50"/>
<feature type="transmembrane region" description="Helical" evidence="1">
    <location>
        <begin position="6"/>
        <end position="32"/>
    </location>
</feature>
<protein>
    <submittedName>
        <fullName evidence="2">Uncharacterized protein</fullName>
    </submittedName>
</protein>
<keyword evidence="1" id="KW-1133">Transmembrane helix</keyword>
<dbReference type="Proteomes" id="UP000009139">
    <property type="component" value="Chromosome"/>
</dbReference>
<sequence length="97" mass="10818">MKHEHVVLMLFILGLVLTVIFKDYSFFAIPSLGIPALLTYIGRRENILSKSPLFDLDTLLILGIAVCAVLLFEIFTDPRIGLLIMGLLAPIFMTIRG</sequence>
<accession>G8ZH50</accession>
<dbReference type="EMBL" id="HE613800">
    <property type="protein sequence ID" value="CCE70245.1"/>
    <property type="molecule type" value="Genomic_DNA"/>
</dbReference>
<comment type="miscellaneous">
    <text evidence="2">The sequence shown here is derived from an EMBL/GenBank/DDBJ third party annotation (TPA) entry.</text>
</comment>
<evidence type="ECO:0000313" key="2">
    <source>
        <dbReference type="EMBL" id="CCE70245.1"/>
    </source>
</evidence>
<reference evidence="2 3" key="1">
    <citation type="journal article" date="2012" name="Curr. Microbiol.">
        <title>Re-annotation of two hyperthermophilic archaea Pyrococcus abyssi GE5 and Pyrococcus furiosus DSM 3638.</title>
        <authorList>
            <person name="Gao J."/>
            <person name="Wang J."/>
        </authorList>
    </citation>
    <scope>GENOME REANNOTATION</scope>
    <source>
        <strain evidence="3">GE5 / Orsay</strain>
    </source>
</reference>
<dbReference type="RefSeq" id="WP_048146702.1">
    <property type="nucleotide sequence ID" value="NC_000868.1"/>
</dbReference>
<name>G8ZH50_PYRAB</name>
<evidence type="ECO:0000313" key="3">
    <source>
        <dbReference type="Proteomes" id="UP000009139"/>
    </source>
</evidence>
<organism evidence="2 3">
    <name type="scientific">Pyrococcus abyssi (strain GE5 / Orsay)</name>
    <dbReference type="NCBI Taxonomy" id="272844"/>
    <lineage>
        <taxon>Archaea</taxon>
        <taxon>Methanobacteriati</taxon>
        <taxon>Methanobacteriota</taxon>
        <taxon>Thermococci</taxon>
        <taxon>Thermococcales</taxon>
        <taxon>Thermococcaceae</taxon>
        <taxon>Pyrococcus</taxon>
    </lineage>
</organism>
<gene>
    <name evidence="2" type="ordered locus">PAB0564.1n</name>
</gene>
<evidence type="ECO:0000256" key="1">
    <source>
        <dbReference type="SAM" id="Phobius"/>
    </source>
</evidence>
<feature type="transmembrane region" description="Helical" evidence="1">
    <location>
        <begin position="53"/>
        <end position="72"/>
    </location>
</feature>
<dbReference type="OrthoDB" id="86247at2157"/>
<proteinExistence type="predicted"/>
<keyword evidence="1" id="KW-0472">Membrane</keyword>